<evidence type="ECO:0000313" key="2">
    <source>
        <dbReference type="Proteomes" id="UP000243686"/>
    </source>
</evidence>
<organism evidence="1 2">
    <name type="scientific">Opisthorchis viverrini</name>
    <name type="common">Southeast Asian liver fluke</name>
    <dbReference type="NCBI Taxonomy" id="6198"/>
    <lineage>
        <taxon>Eukaryota</taxon>
        <taxon>Metazoa</taxon>
        <taxon>Spiralia</taxon>
        <taxon>Lophotrochozoa</taxon>
        <taxon>Platyhelminthes</taxon>
        <taxon>Trematoda</taxon>
        <taxon>Digenea</taxon>
        <taxon>Opisthorchiida</taxon>
        <taxon>Opisthorchiata</taxon>
        <taxon>Opisthorchiidae</taxon>
        <taxon>Opisthorchis</taxon>
    </lineage>
</organism>
<feature type="non-terminal residue" evidence="1">
    <location>
        <position position="148"/>
    </location>
</feature>
<reference evidence="1 2" key="1">
    <citation type="submission" date="2015-03" db="EMBL/GenBank/DDBJ databases">
        <title>Draft genome of the nematode, Opisthorchis viverrini.</title>
        <authorList>
            <person name="Mitreva M."/>
        </authorList>
    </citation>
    <scope>NUCLEOTIDE SEQUENCE [LARGE SCALE GENOMIC DNA]</scope>
    <source>
        <strain evidence="1">Khon Kaen</strain>
    </source>
</reference>
<evidence type="ECO:0000313" key="1">
    <source>
        <dbReference type="EMBL" id="OON20612.1"/>
    </source>
</evidence>
<dbReference type="Proteomes" id="UP000243686">
    <property type="component" value="Unassembled WGS sequence"/>
</dbReference>
<sequence>LKEGASKLDESSLKEKQPALIGHTAGHHQPPDLTQSEAYSSSVNIAVHSEYSSSTVLDQIVPLRRKSMVLYSVHLNRQLAAASSQAALDDVQQIFQFGPDYQEQDILTVSCQDISDTTDSQNHTTACIVPVSGTNHQCCCTAMRFPNN</sequence>
<feature type="non-terminal residue" evidence="1">
    <location>
        <position position="1"/>
    </location>
</feature>
<dbReference type="EMBL" id="KV892542">
    <property type="protein sequence ID" value="OON20612.1"/>
    <property type="molecule type" value="Genomic_DNA"/>
</dbReference>
<dbReference type="AlphaFoldDB" id="A0A1S8X1L8"/>
<accession>A0A1S8X1L8</accession>
<protein>
    <submittedName>
        <fullName evidence="1">Uncharacterized protein</fullName>
    </submittedName>
</protein>
<name>A0A1S8X1L8_OPIVI</name>
<keyword evidence="2" id="KW-1185">Reference proteome</keyword>
<gene>
    <name evidence="1" type="ORF">X801_03503</name>
</gene>
<proteinExistence type="predicted"/>